<dbReference type="EMBL" id="CP056041">
    <property type="protein sequence ID" value="QKZ18630.1"/>
    <property type="molecule type" value="Genomic_DNA"/>
</dbReference>
<keyword evidence="2" id="KW-1185">Reference proteome</keyword>
<accession>A0A7H8T9K8</accession>
<reference evidence="1 2" key="1">
    <citation type="submission" date="2020-06" db="EMBL/GenBank/DDBJ databases">
        <title>Genome mining for natural products.</title>
        <authorList>
            <person name="Zhang B."/>
            <person name="Shi J."/>
            <person name="Ge H."/>
        </authorList>
    </citation>
    <scope>NUCLEOTIDE SEQUENCE [LARGE SCALE GENOMIC DNA]</scope>
    <source>
        <strain evidence="1 2">NA02069</strain>
    </source>
</reference>
<name>A0A7H8T9K8_STRCX</name>
<organism evidence="1 2">
    <name type="scientific">Streptomyces chartreusis</name>
    <dbReference type="NCBI Taxonomy" id="1969"/>
    <lineage>
        <taxon>Bacteria</taxon>
        <taxon>Bacillati</taxon>
        <taxon>Actinomycetota</taxon>
        <taxon>Actinomycetes</taxon>
        <taxon>Kitasatosporales</taxon>
        <taxon>Streptomycetaceae</taxon>
        <taxon>Streptomyces</taxon>
    </lineage>
</organism>
<evidence type="ECO:0000313" key="1">
    <source>
        <dbReference type="EMBL" id="QKZ18630.1"/>
    </source>
</evidence>
<gene>
    <name evidence="1" type="ORF">HUT05_15395</name>
</gene>
<proteinExistence type="predicted"/>
<protein>
    <submittedName>
        <fullName evidence="1">Uncharacterized protein</fullName>
    </submittedName>
</protein>
<evidence type="ECO:0000313" key="2">
    <source>
        <dbReference type="Proteomes" id="UP000509418"/>
    </source>
</evidence>
<sequence>MTAAFPPIDRDKSPLFDADHDPVRVADALRRSPHFAAADADPGGDTVWFTTEAGINYTLTFKEAEPTDDDLLTEPVLTEAIAAAILTHPGFVIADADSPREDTITIQSRNLVRHLLVLDVDRGNALAPEDLSTPAVDVALAADKLLASDPSDSERATAELLNYVAATWDKQDLPLREHAQAVARTLRTQ</sequence>
<dbReference type="Proteomes" id="UP000509418">
    <property type="component" value="Chromosome"/>
</dbReference>
<dbReference type="RefSeq" id="WP_176575470.1">
    <property type="nucleotide sequence ID" value="NZ_CP056041.1"/>
</dbReference>
<dbReference type="AlphaFoldDB" id="A0A7H8T9K8"/>